<keyword evidence="3 9" id="KW-0812">Transmembrane</keyword>
<keyword evidence="2" id="KW-0813">Transport</keyword>
<feature type="transmembrane region" description="Helical" evidence="9">
    <location>
        <begin position="30"/>
        <end position="51"/>
    </location>
</feature>
<dbReference type="PROSITE" id="PS50929">
    <property type="entry name" value="ABC_TM1F"/>
    <property type="match status" value="1"/>
</dbReference>
<keyword evidence="7 9" id="KW-0472">Membrane</keyword>
<evidence type="ECO:0000256" key="9">
    <source>
        <dbReference type="SAM" id="Phobius"/>
    </source>
</evidence>
<feature type="transmembrane region" description="Helical" evidence="9">
    <location>
        <begin position="192"/>
        <end position="214"/>
    </location>
</feature>
<dbReference type="InterPro" id="IPR017871">
    <property type="entry name" value="ABC_transporter-like_CS"/>
</dbReference>
<dbReference type="Gene3D" id="3.40.50.300">
    <property type="entry name" value="P-loop containing nucleotide triphosphate hydrolases"/>
    <property type="match status" value="1"/>
</dbReference>
<dbReference type="GO" id="GO:0005886">
    <property type="term" value="C:plasma membrane"/>
    <property type="evidence" value="ECO:0007669"/>
    <property type="project" value="UniProtKB-SubCell"/>
</dbReference>
<dbReference type="CDD" id="cd03223">
    <property type="entry name" value="ABCD_peroxisomal_ALDP"/>
    <property type="match status" value="1"/>
</dbReference>
<dbReference type="GO" id="GO:0140359">
    <property type="term" value="F:ABC-type transporter activity"/>
    <property type="evidence" value="ECO:0007669"/>
    <property type="project" value="InterPro"/>
</dbReference>
<evidence type="ECO:0000256" key="2">
    <source>
        <dbReference type="ARBA" id="ARBA00022448"/>
    </source>
</evidence>
<dbReference type="SUPFAM" id="SSF52540">
    <property type="entry name" value="P-loop containing nucleoside triphosphate hydrolases"/>
    <property type="match status" value="1"/>
</dbReference>
<dbReference type="AlphaFoldDB" id="A0A9X9X671"/>
<keyword evidence="4" id="KW-0547">Nucleotide-binding</keyword>
<evidence type="ECO:0000256" key="5">
    <source>
        <dbReference type="ARBA" id="ARBA00022840"/>
    </source>
</evidence>
<dbReference type="Gene3D" id="1.20.1560.10">
    <property type="entry name" value="ABC transporter type 1, transmembrane domain"/>
    <property type="match status" value="1"/>
</dbReference>
<dbReference type="PANTHER" id="PTHR11384">
    <property type="entry name" value="ATP-BINDING CASSETTE, SUB-FAMILY D MEMBER"/>
    <property type="match status" value="1"/>
</dbReference>
<proteinExistence type="predicted"/>
<dbReference type="RefSeq" id="WP_211844551.1">
    <property type="nucleotide sequence ID" value="NZ_JAAEDL010000001.1"/>
</dbReference>
<dbReference type="PROSITE" id="PS50893">
    <property type="entry name" value="ABC_TRANSPORTER_2"/>
    <property type="match status" value="1"/>
</dbReference>
<feature type="transmembrane region" description="Helical" evidence="9">
    <location>
        <begin position="280"/>
        <end position="304"/>
    </location>
</feature>
<reference evidence="12" key="1">
    <citation type="submission" date="2020-01" db="EMBL/GenBank/DDBJ databases">
        <authorList>
            <person name="Rat A."/>
        </authorList>
    </citation>
    <scope>NUCLEOTIDE SEQUENCE</scope>
    <source>
        <strain evidence="12">LMG 31228</strain>
    </source>
</reference>
<evidence type="ECO:0000313" key="13">
    <source>
        <dbReference type="Proteomes" id="UP001138709"/>
    </source>
</evidence>
<evidence type="ECO:0000313" key="12">
    <source>
        <dbReference type="EMBL" id="MBR0679207.1"/>
    </source>
</evidence>
<dbReference type="GO" id="GO:0005524">
    <property type="term" value="F:ATP binding"/>
    <property type="evidence" value="ECO:0007669"/>
    <property type="project" value="UniProtKB-KW"/>
</dbReference>
<comment type="caution">
    <text evidence="12">The sequence shown here is derived from an EMBL/GenBank/DDBJ whole genome shotgun (WGS) entry which is preliminary data.</text>
</comment>
<comment type="subcellular location">
    <subcellularLocation>
        <location evidence="1">Cell membrane</location>
        <topology evidence="1">Multi-pass membrane protein</topology>
    </subcellularLocation>
</comment>
<dbReference type="GO" id="GO:0016887">
    <property type="term" value="F:ATP hydrolysis activity"/>
    <property type="evidence" value="ECO:0007669"/>
    <property type="project" value="InterPro"/>
</dbReference>
<feature type="region of interest" description="Disordered" evidence="8">
    <location>
        <begin position="570"/>
        <end position="591"/>
    </location>
</feature>
<evidence type="ECO:0000259" key="11">
    <source>
        <dbReference type="PROSITE" id="PS50929"/>
    </source>
</evidence>
<dbReference type="InterPro" id="IPR011527">
    <property type="entry name" value="ABC1_TM_dom"/>
</dbReference>
<dbReference type="InterPro" id="IPR003439">
    <property type="entry name" value="ABC_transporter-like_ATP-bd"/>
</dbReference>
<protein>
    <submittedName>
        <fullName evidence="12">ABC transporter ATP-binding protein/permease</fullName>
    </submittedName>
</protein>
<dbReference type="Pfam" id="PF06472">
    <property type="entry name" value="ABC_membrane_2"/>
    <property type="match status" value="1"/>
</dbReference>
<dbReference type="Pfam" id="PF00005">
    <property type="entry name" value="ABC_tran"/>
    <property type="match status" value="1"/>
</dbReference>
<feature type="transmembrane region" description="Helical" evidence="9">
    <location>
        <begin position="82"/>
        <end position="103"/>
    </location>
</feature>
<evidence type="ECO:0000256" key="1">
    <source>
        <dbReference type="ARBA" id="ARBA00004651"/>
    </source>
</evidence>
<dbReference type="InterPro" id="IPR003593">
    <property type="entry name" value="AAA+_ATPase"/>
</dbReference>
<accession>A0A9X9X671</accession>
<feature type="transmembrane region" description="Helical" evidence="9">
    <location>
        <begin position="160"/>
        <end position="180"/>
    </location>
</feature>
<evidence type="ECO:0000259" key="10">
    <source>
        <dbReference type="PROSITE" id="PS50893"/>
    </source>
</evidence>
<evidence type="ECO:0000256" key="4">
    <source>
        <dbReference type="ARBA" id="ARBA00022741"/>
    </source>
</evidence>
<feature type="compositionally biased region" description="Pro residues" evidence="8">
    <location>
        <begin position="578"/>
        <end position="591"/>
    </location>
</feature>
<reference evidence="12" key="2">
    <citation type="journal article" date="2021" name="Syst. Appl. Microbiol.">
        <title>Roseomonas hellenica sp. nov., isolated from roots of wild-growing Alkanna tinctoria.</title>
        <authorList>
            <person name="Rat A."/>
            <person name="Naranjo H.D."/>
            <person name="Lebbe L."/>
            <person name="Cnockaert M."/>
            <person name="Krigas N."/>
            <person name="Grigoriadou K."/>
            <person name="Maloupa E."/>
            <person name="Willems A."/>
        </authorList>
    </citation>
    <scope>NUCLEOTIDE SEQUENCE</scope>
    <source>
        <strain evidence="12">LMG 31228</strain>
    </source>
</reference>
<feature type="domain" description="ABC transporter" evidence="10">
    <location>
        <begin position="374"/>
        <end position="587"/>
    </location>
</feature>
<feature type="domain" description="ABC transmembrane type-1" evidence="11">
    <location>
        <begin position="32"/>
        <end position="339"/>
    </location>
</feature>
<dbReference type="Proteomes" id="UP001138709">
    <property type="component" value="Unassembled WGS sequence"/>
</dbReference>
<dbReference type="InterPro" id="IPR036640">
    <property type="entry name" value="ABC1_TM_sf"/>
</dbReference>
<sequence>MRRLGPFLRDAWALARPYWSSEDRWRARGLLAVVVALNLSLVGMTVLLTYWQRAFYNTLEAKDWDGFIALLFTWHTTEAEGWLPGFSIVAAAYILIAVYQLYLRQALQIRWRRWLTEIYLTQWLEGRAYYRMALTDPVTDNPDQRIAEDARMFVDDTLSLGLGLMNSVVTLASFIIVLWSLSGPLNVLGVEIPGYMVWVALIYALLGTWLAHLIGRPLIALNFTQQKVEADFRFALVRFRENSEGIALYGGEADEQRGLTQRFRALMENWWAIMTATKRLTFFTAGYTQVAIVFPIVVAAPAYFAGRIPLGGLIQTSSAFGQVQGALSWFVDNYARLTEWRATVERLTGFTRAVRAARGADAGPVVAKGTAPALSLRGVTLELPDGRVLLDRGEAEIAPGEAVVITGASGSGKSTLFRAIAGIWPFGSGRIDLPATGRALFLPQRPYIPLGTLKRAVCYPEDEAGFTDAAVAEALEAAELGHLMSRLHEADAWDKRLSGGEQQRIALARALLLKPDWLFLDEATASLDPGAEERLYRRLKERLPGTALISIAHRPAVARFHGRAMRIEGQKLKVGGGEPPPNPLPSLSPGD</sequence>
<keyword evidence="6 9" id="KW-1133">Transmembrane helix</keyword>
<evidence type="ECO:0000256" key="7">
    <source>
        <dbReference type="ARBA" id="ARBA00023136"/>
    </source>
</evidence>
<dbReference type="SMART" id="SM00382">
    <property type="entry name" value="AAA"/>
    <property type="match status" value="1"/>
</dbReference>
<dbReference type="PANTHER" id="PTHR11384:SF59">
    <property type="entry name" value="LYSOSOMAL COBALAMIN TRANSPORTER ABCD4"/>
    <property type="match status" value="1"/>
</dbReference>
<keyword evidence="13" id="KW-1185">Reference proteome</keyword>
<dbReference type="SUPFAM" id="SSF90123">
    <property type="entry name" value="ABC transporter transmembrane region"/>
    <property type="match status" value="1"/>
</dbReference>
<dbReference type="EMBL" id="JAAEDL010000001">
    <property type="protein sequence ID" value="MBR0679207.1"/>
    <property type="molecule type" value="Genomic_DNA"/>
</dbReference>
<evidence type="ECO:0000256" key="3">
    <source>
        <dbReference type="ARBA" id="ARBA00022692"/>
    </source>
</evidence>
<gene>
    <name evidence="12" type="ORF">GXW74_01810</name>
</gene>
<evidence type="ECO:0000256" key="6">
    <source>
        <dbReference type="ARBA" id="ARBA00022989"/>
    </source>
</evidence>
<dbReference type="InterPro" id="IPR027417">
    <property type="entry name" value="P-loop_NTPase"/>
</dbReference>
<keyword evidence="5 12" id="KW-0067">ATP-binding</keyword>
<dbReference type="PROSITE" id="PS00211">
    <property type="entry name" value="ABC_TRANSPORTER_1"/>
    <property type="match status" value="1"/>
</dbReference>
<name>A0A9X9X671_9PROT</name>
<dbReference type="InterPro" id="IPR050835">
    <property type="entry name" value="ABC_transporter_sub-D"/>
</dbReference>
<organism evidence="12 13">
    <name type="scientific">Neoroseomonas eburnea</name>
    <dbReference type="NCBI Taxonomy" id="1346889"/>
    <lineage>
        <taxon>Bacteria</taxon>
        <taxon>Pseudomonadati</taxon>
        <taxon>Pseudomonadota</taxon>
        <taxon>Alphaproteobacteria</taxon>
        <taxon>Acetobacterales</taxon>
        <taxon>Acetobacteraceae</taxon>
        <taxon>Neoroseomonas</taxon>
    </lineage>
</organism>
<evidence type="ECO:0000256" key="8">
    <source>
        <dbReference type="SAM" id="MobiDB-lite"/>
    </source>
</evidence>